<dbReference type="GO" id="GO:0046872">
    <property type="term" value="F:metal ion binding"/>
    <property type="evidence" value="ECO:0007669"/>
    <property type="project" value="InterPro"/>
</dbReference>
<proteinExistence type="predicted"/>
<dbReference type="GO" id="GO:0016874">
    <property type="term" value="F:ligase activity"/>
    <property type="evidence" value="ECO:0007669"/>
    <property type="project" value="UniProtKB-KW"/>
</dbReference>
<evidence type="ECO:0000313" key="7">
    <source>
        <dbReference type="Proteomes" id="UP000077926"/>
    </source>
</evidence>
<keyword evidence="7" id="KW-1185">Reference proteome</keyword>
<dbReference type="PANTHER" id="PTHR43585">
    <property type="entry name" value="FUMIPYRROLE BIOSYNTHESIS PROTEIN C"/>
    <property type="match status" value="1"/>
</dbReference>
<dbReference type="OrthoDB" id="9803907at2"/>
<evidence type="ECO:0000256" key="3">
    <source>
        <dbReference type="ARBA" id="ARBA00022840"/>
    </source>
</evidence>
<evidence type="ECO:0000256" key="2">
    <source>
        <dbReference type="ARBA" id="ARBA00022741"/>
    </source>
</evidence>
<dbReference type="InterPro" id="IPR011761">
    <property type="entry name" value="ATP-grasp"/>
</dbReference>
<dbReference type="InterPro" id="IPR013815">
    <property type="entry name" value="ATP_grasp_subdomain_1"/>
</dbReference>
<evidence type="ECO:0000313" key="6">
    <source>
        <dbReference type="EMBL" id="AOH56484.1"/>
    </source>
</evidence>
<organism evidence="6 7">
    <name type="scientific">Peribacillus muralis</name>
    <dbReference type="NCBI Taxonomy" id="264697"/>
    <lineage>
        <taxon>Bacteria</taxon>
        <taxon>Bacillati</taxon>
        <taxon>Bacillota</taxon>
        <taxon>Bacilli</taxon>
        <taxon>Bacillales</taxon>
        <taxon>Bacillaceae</taxon>
        <taxon>Peribacillus</taxon>
    </lineage>
</organism>
<sequence>MERKTVLVIADLGGCPPHAFYKSVAESYNIVSYIPRPFAITNGHANFIEKYSVAVVKDVDYLKKISDFEHPDSIYWAQEEYGKSEEAVVNDIIKVATMFNVEAITTNNELFISPMAKACEKLGLRGAGVEAAQKARDKNLMRESFNNSGVKAIKSKRVKTLKDFKEALEYVGVPLVLKPTYLASSIGVTFIYNEQDAEKIFLDAQEYLDSIGVPKAVTFEAPFIVEEFLQGEYEDWYTELGYSDYVSVEGMMIGAKYYPLAIHDKTPQIGFTETAHITSTILDVDARNKILDAVKKANEGLGLEHCATHTEVKLMKNREVGIIETAARFAGWNMIPNIKKSFNVDAAKVLVDILCEGYSEDLPKELLTDPYNYVADFHLYPHDFKINGQLLENVSNIIFDSIVIPENILVGDTKINSFNTVDKGSQLDLTLFEAFNGLAYLELQGTSSQDIVKSIQEIKKYAKLYLQGVPITT</sequence>
<evidence type="ECO:0000259" key="5">
    <source>
        <dbReference type="PROSITE" id="PS50975"/>
    </source>
</evidence>
<dbReference type="SUPFAM" id="SSF56059">
    <property type="entry name" value="Glutathione synthetase ATP-binding domain-like"/>
    <property type="match status" value="1"/>
</dbReference>
<dbReference type="EMBL" id="CP017080">
    <property type="protein sequence ID" value="AOH56484.1"/>
    <property type="molecule type" value="Genomic_DNA"/>
</dbReference>
<protein>
    <submittedName>
        <fullName evidence="6">Carboxylate--amine ligase</fullName>
    </submittedName>
</protein>
<feature type="domain" description="ATP-grasp" evidence="5">
    <location>
        <begin position="142"/>
        <end position="355"/>
    </location>
</feature>
<dbReference type="Gene3D" id="3.40.50.20">
    <property type="match status" value="1"/>
</dbReference>
<dbReference type="GO" id="GO:0005524">
    <property type="term" value="F:ATP binding"/>
    <property type="evidence" value="ECO:0007669"/>
    <property type="project" value="UniProtKB-UniRule"/>
</dbReference>
<dbReference type="Pfam" id="PF13535">
    <property type="entry name" value="ATP-grasp_4"/>
    <property type="match status" value="1"/>
</dbReference>
<name>A0A1B3XTG6_9BACI</name>
<dbReference type="RefSeq" id="WP_064465470.1">
    <property type="nucleotide sequence ID" value="NZ_CP017080.1"/>
</dbReference>
<reference evidence="6 7" key="1">
    <citation type="submission" date="2016-08" db="EMBL/GenBank/DDBJ databases">
        <title>Complete genome sequence of Bacillus muralis G25-68, a strain with toxicity to nematodes.</title>
        <authorList>
            <person name="Zheng Z."/>
        </authorList>
    </citation>
    <scope>NUCLEOTIDE SEQUENCE [LARGE SCALE GENOMIC DNA]</scope>
    <source>
        <strain evidence="6 7">G25-68</strain>
    </source>
</reference>
<accession>A0A1B3XTG6</accession>
<dbReference type="Gene3D" id="3.30.1490.20">
    <property type="entry name" value="ATP-grasp fold, A domain"/>
    <property type="match status" value="1"/>
</dbReference>
<evidence type="ECO:0000256" key="4">
    <source>
        <dbReference type="PROSITE-ProRule" id="PRU00409"/>
    </source>
</evidence>
<dbReference type="STRING" id="264697.ABE28_019130"/>
<dbReference type="AlphaFoldDB" id="A0A1B3XTG6"/>
<dbReference type="InterPro" id="IPR052032">
    <property type="entry name" value="ATP-dep_AA_Ligase"/>
</dbReference>
<dbReference type="PROSITE" id="PS50975">
    <property type="entry name" value="ATP_GRASP"/>
    <property type="match status" value="1"/>
</dbReference>
<dbReference type="KEGG" id="bmur:ABE28_019130"/>
<gene>
    <name evidence="6" type="ORF">ABE28_019130</name>
</gene>
<keyword evidence="3 4" id="KW-0067">ATP-binding</keyword>
<keyword evidence="1 6" id="KW-0436">Ligase</keyword>
<dbReference type="Gene3D" id="3.90.1170.60">
    <property type="match status" value="1"/>
</dbReference>
<evidence type="ECO:0000256" key="1">
    <source>
        <dbReference type="ARBA" id="ARBA00022598"/>
    </source>
</evidence>
<dbReference type="Gene3D" id="3.30.470.20">
    <property type="entry name" value="ATP-grasp fold, B domain"/>
    <property type="match status" value="1"/>
</dbReference>
<dbReference type="PANTHER" id="PTHR43585:SF2">
    <property type="entry name" value="ATP-GRASP ENZYME FSQD"/>
    <property type="match status" value="1"/>
</dbReference>
<dbReference type="Proteomes" id="UP000077926">
    <property type="component" value="Chromosome"/>
</dbReference>
<keyword evidence="2 4" id="KW-0547">Nucleotide-binding</keyword>